<dbReference type="InterPro" id="IPR046865">
    <property type="entry name" value="FapA_b_solenoid"/>
</dbReference>
<dbReference type="InterPro" id="IPR046866">
    <property type="entry name" value="FapA_N"/>
</dbReference>
<dbReference type="RefSeq" id="WP_036202079.1">
    <property type="nucleotide sequence ID" value="NZ_AVCY01000002.1"/>
</dbReference>
<dbReference type="InterPro" id="IPR005646">
    <property type="entry name" value="FapA"/>
</dbReference>
<evidence type="ECO:0000256" key="1">
    <source>
        <dbReference type="SAM" id="Coils"/>
    </source>
</evidence>
<keyword evidence="4" id="KW-1185">Reference proteome</keyword>
<comment type="caution">
    <text evidence="3">The sequence shown here is derived from an EMBL/GenBank/DDBJ whole genome shotgun (WGS) entry which is preliminary data.</text>
</comment>
<proteinExistence type="predicted"/>
<dbReference type="eggNOG" id="COG1315">
    <property type="taxonomic scope" value="Bacteria"/>
</dbReference>
<dbReference type="PANTHER" id="PTHR38032:SF1">
    <property type="entry name" value="RNA-BINDING PROTEIN KHPB N-TERMINAL DOMAIN-CONTAINING PROTEIN"/>
    <property type="match status" value="1"/>
</dbReference>
<sequence length="523" mass="58180">MIIFSNNFVEVTEENNKVFLKTMQPNYQLKDFDQVLRKYPRIRLTNFALLKRTLEKETVQPAEIGQWLPVIELEISKDQMSASISINESAEKVQDHQQDILQSLDDLLLKNNINHGIQEIDINKLITGKSYSIAEGTYPEKGADAKVTYLEIPERKPIIHEDGKADYFEMNFIFEIKEGDWLGEKIPPQPGIDGINIFGESVPAPFGDDVPLQYDSEAAREVVENGKIVLYASKTGAVENQNGLLTVKNHLVIDGDVGIGTGDIQFDGSVSIKGTVNSGFSVRATGDISVESPEGITGAKLLKSESGDIYIKNGVFGLGETEVEAGGSIFVKHVNDANLFARNEIVIGSYALGSYLVANTILLDERNGKLIGGKAVAKNTIITAVSGNRLERRTELIIESLSKQEAYDKIQEKAAQLKATREDTLQLTIKVNEVNKHKSNLNRQQLNNLKMLQQELEKKKLLCEQMDQEVQQLMLDVKNIGKEEIFVVKEAHPGTYIQIGKKSSILNKSTQGRFKIEFGELNV</sequence>
<accession>A0A0A3HQH2</accession>
<dbReference type="STRING" id="1384057.CD33_16335"/>
<keyword evidence="1" id="KW-0175">Coiled coil</keyword>
<reference evidence="3 4" key="1">
    <citation type="submission" date="2014-02" db="EMBL/GenBank/DDBJ databases">
        <title>Draft genome sequence of Lysinibacillus sinduriensis JCM 15800.</title>
        <authorList>
            <person name="Zhang F."/>
            <person name="Wang G."/>
            <person name="Zhang L."/>
        </authorList>
    </citation>
    <scope>NUCLEOTIDE SEQUENCE [LARGE SCALE GENOMIC DNA]</scope>
    <source>
        <strain evidence="3 4">JCM 15800</strain>
    </source>
</reference>
<feature type="coiled-coil region" evidence="1">
    <location>
        <begin position="403"/>
        <end position="483"/>
    </location>
</feature>
<dbReference type="OrthoDB" id="1279at2"/>
<gene>
    <name evidence="3" type="ORF">CD33_16335</name>
</gene>
<dbReference type="Proteomes" id="UP000030408">
    <property type="component" value="Unassembled WGS sequence"/>
</dbReference>
<organism evidence="3 4">
    <name type="scientific">Ureibacillus sinduriensis BLB-1 = JCM 15800</name>
    <dbReference type="NCBI Taxonomy" id="1384057"/>
    <lineage>
        <taxon>Bacteria</taxon>
        <taxon>Bacillati</taxon>
        <taxon>Bacillota</taxon>
        <taxon>Bacilli</taxon>
        <taxon>Bacillales</taxon>
        <taxon>Caryophanaceae</taxon>
        <taxon>Ureibacillus</taxon>
    </lineage>
</organism>
<dbReference type="Pfam" id="PF20250">
    <property type="entry name" value="FapA_N"/>
    <property type="match status" value="1"/>
</dbReference>
<name>A0A0A3HQH2_9BACL</name>
<dbReference type="Pfam" id="PF03961">
    <property type="entry name" value="FapA"/>
    <property type="match status" value="1"/>
</dbReference>
<evidence type="ECO:0000313" key="3">
    <source>
        <dbReference type="EMBL" id="KGR74654.1"/>
    </source>
</evidence>
<evidence type="ECO:0000259" key="2">
    <source>
        <dbReference type="Pfam" id="PF20250"/>
    </source>
</evidence>
<evidence type="ECO:0000313" key="4">
    <source>
        <dbReference type="Proteomes" id="UP000030408"/>
    </source>
</evidence>
<dbReference type="PANTHER" id="PTHR38032">
    <property type="entry name" value="POLYMERASE-RELATED"/>
    <property type="match status" value="1"/>
</dbReference>
<protein>
    <recommendedName>
        <fullName evidence="2">Flagellar Assembly Protein A N-terminal region domain-containing protein</fullName>
    </recommendedName>
</protein>
<feature type="domain" description="Flagellar Assembly Protein A N-terminal region" evidence="2">
    <location>
        <begin position="71"/>
        <end position="241"/>
    </location>
</feature>
<dbReference type="AlphaFoldDB" id="A0A0A3HQH2"/>
<dbReference type="EMBL" id="JPVO01000054">
    <property type="protein sequence ID" value="KGR74654.1"/>
    <property type="molecule type" value="Genomic_DNA"/>
</dbReference>